<protein>
    <submittedName>
        <fullName evidence="2">Uncharacterized protein</fullName>
    </submittedName>
</protein>
<name>A0A4Y2UJ17_ARAVE</name>
<gene>
    <name evidence="2" type="ORF">AVEN_13380_1</name>
</gene>
<dbReference type="AlphaFoldDB" id="A0A4Y2UJ17"/>
<reference evidence="2 3" key="1">
    <citation type="journal article" date="2019" name="Sci. Rep.">
        <title>Orb-weaving spider Araneus ventricosus genome elucidates the spidroin gene catalogue.</title>
        <authorList>
            <person name="Kono N."/>
            <person name="Nakamura H."/>
            <person name="Ohtoshi R."/>
            <person name="Moran D.A.P."/>
            <person name="Shinohara A."/>
            <person name="Yoshida Y."/>
            <person name="Fujiwara M."/>
            <person name="Mori M."/>
            <person name="Tomita M."/>
            <person name="Arakawa K."/>
        </authorList>
    </citation>
    <scope>NUCLEOTIDE SEQUENCE [LARGE SCALE GENOMIC DNA]</scope>
</reference>
<dbReference type="EMBL" id="BGPR01036340">
    <property type="protein sequence ID" value="GBO11520.1"/>
    <property type="molecule type" value="Genomic_DNA"/>
</dbReference>
<evidence type="ECO:0000313" key="2">
    <source>
        <dbReference type="EMBL" id="GBO11520.1"/>
    </source>
</evidence>
<dbReference type="Proteomes" id="UP000499080">
    <property type="component" value="Unassembled WGS sequence"/>
</dbReference>
<evidence type="ECO:0000256" key="1">
    <source>
        <dbReference type="SAM" id="MobiDB-lite"/>
    </source>
</evidence>
<feature type="region of interest" description="Disordered" evidence="1">
    <location>
        <begin position="62"/>
        <end position="81"/>
    </location>
</feature>
<sequence>MSAPVITFSSRNLERSSSSSLIISSRLAAVEEYAEIRERGLSSFGILTITVFSPDVKKIGETQDDKEIKPALPLPDNQLVH</sequence>
<evidence type="ECO:0000313" key="3">
    <source>
        <dbReference type="Proteomes" id="UP000499080"/>
    </source>
</evidence>
<accession>A0A4Y2UJ17</accession>
<keyword evidence="3" id="KW-1185">Reference proteome</keyword>
<organism evidence="2 3">
    <name type="scientific">Araneus ventricosus</name>
    <name type="common">Orbweaver spider</name>
    <name type="synonym">Epeira ventricosa</name>
    <dbReference type="NCBI Taxonomy" id="182803"/>
    <lineage>
        <taxon>Eukaryota</taxon>
        <taxon>Metazoa</taxon>
        <taxon>Ecdysozoa</taxon>
        <taxon>Arthropoda</taxon>
        <taxon>Chelicerata</taxon>
        <taxon>Arachnida</taxon>
        <taxon>Araneae</taxon>
        <taxon>Araneomorphae</taxon>
        <taxon>Entelegynae</taxon>
        <taxon>Araneoidea</taxon>
        <taxon>Araneidae</taxon>
        <taxon>Araneus</taxon>
    </lineage>
</organism>
<comment type="caution">
    <text evidence="2">The sequence shown here is derived from an EMBL/GenBank/DDBJ whole genome shotgun (WGS) entry which is preliminary data.</text>
</comment>
<proteinExistence type="predicted"/>